<evidence type="ECO:0000259" key="2">
    <source>
        <dbReference type="Pfam" id="PF25372"/>
    </source>
</evidence>
<evidence type="ECO:0000256" key="1">
    <source>
        <dbReference type="SAM" id="MobiDB-lite"/>
    </source>
</evidence>
<dbReference type="Pfam" id="PF25372">
    <property type="entry name" value="DUF7885"/>
    <property type="match status" value="1"/>
</dbReference>
<dbReference type="AlphaFoldDB" id="A0A067CAJ9"/>
<evidence type="ECO:0000313" key="4">
    <source>
        <dbReference type="Proteomes" id="UP000030745"/>
    </source>
</evidence>
<dbReference type="OrthoDB" id="10257471at2759"/>
<keyword evidence="4" id="KW-1185">Reference proteome</keyword>
<dbReference type="SUPFAM" id="SSF52047">
    <property type="entry name" value="RNI-like"/>
    <property type="match status" value="1"/>
</dbReference>
<dbReference type="STRING" id="695850.A0A067CAJ9"/>
<dbReference type="InterPro" id="IPR006553">
    <property type="entry name" value="Leu-rich_rpt_Cys-con_subtyp"/>
</dbReference>
<protein>
    <recommendedName>
        <fullName evidence="2">F-box/LRR-repeat protein 15-like leucin rich repeat domain-containing protein</fullName>
    </recommendedName>
</protein>
<dbReference type="Gene3D" id="3.80.10.10">
    <property type="entry name" value="Ribonuclease Inhibitor"/>
    <property type="match status" value="3"/>
</dbReference>
<dbReference type="EMBL" id="KK583216">
    <property type="protein sequence ID" value="KDO27533.1"/>
    <property type="molecule type" value="Genomic_DNA"/>
</dbReference>
<dbReference type="RefSeq" id="XP_012201660.1">
    <property type="nucleotide sequence ID" value="XM_012346270.1"/>
</dbReference>
<name>A0A067CAJ9_SAPPC</name>
<dbReference type="KEGG" id="spar:SPRG_06800"/>
<evidence type="ECO:0000313" key="3">
    <source>
        <dbReference type="EMBL" id="KDO27533.1"/>
    </source>
</evidence>
<dbReference type="OMA" id="ACRHISR"/>
<dbReference type="GeneID" id="24129126"/>
<dbReference type="Proteomes" id="UP000030745">
    <property type="component" value="Unassembled WGS sequence"/>
</dbReference>
<gene>
    <name evidence="3" type="ORF">SPRG_06800</name>
</gene>
<dbReference type="VEuPathDB" id="FungiDB:SPRG_06800"/>
<organism evidence="3 4">
    <name type="scientific">Saprolegnia parasitica (strain CBS 223.65)</name>
    <dbReference type="NCBI Taxonomy" id="695850"/>
    <lineage>
        <taxon>Eukaryota</taxon>
        <taxon>Sar</taxon>
        <taxon>Stramenopiles</taxon>
        <taxon>Oomycota</taxon>
        <taxon>Saprolegniomycetes</taxon>
        <taxon>Saprolegniales</taxon>
        <taxon>Saprolegniaceae</taxon>
        <taxon>Saprolegnia</taxon>
    </lineage>
</organism>
<sequence length="523" mass="57131">MKRGRRAQADEPTETPPPQRARVEGEAPRGRGRAAVTAARATYFATGSTAPISAPVEVAPSSAEEWPGMFNTAYSLSRGRSAAQAQRQEELEKRAAAAADDLALWEPKTPARSLVRVQSMVVPSLVDLTCKVIARSIHAFQEQYSEYMGERSLQLSRAKIATLVAQDRKLDASVLPFFIYPGVMEIDIPDCSMLDEMSFVSALQACQKIEKDEQIETRFSILKLGLCGRCISDRVLDNLKVALATVEEIRLDGCYRLSDDGVAFLKATCSDALESFELSSNQRISRASIESISGWSNLHTLSLSECPQFEDADFAPLLRLTQLRKLTLVQLDKASDGLLEMLFGEKSSLGTLEELSLARCAQLTDAGLAHVIAKCPKLVHLDVTDVVLLTDATFAAIRAHGLTLRRVFLRRCMLVTDAGVTDLAVSANQHLEVLDISSVSELTGAALAALATHCASGLRELDVSFCRYIRDADLGLLTDVCTELSVLRMYGCTQISRRFLQGHRRDELVCAGHPLLTGLKLVA</sequence>
<feature type="domain" description="F-box/LRR-repeat protein 15-like leucin rich repeat" evidence="2">
    <location>
        <begin position="278"/>
        <end position="463"/>
    </location>
</feature>
<dbReference type="GO" id="GO:0031146">
    <property type="term" value="P:SCF-dependent proteasomal ubiquitin-dependent protein catabolic process"/>
    <property type="evidence" value="ECO:0007669"/>
    <property type="project" value="TreeGrafter"/>
</dbReference>
<dbReference type="SMART" id="SM00367">
    <property type="entry name" value="LRR_CC"/>
    <property type="match status" value="6"/>
</dbReference>
<dbReference type="InterPro" id="IPR032675">
    <property type="entry name" value="LRR_dom_sf"/>
</dbReference>
<accession>A0A067CAJ9</accession>
<dbReference type="InterPro" id="IPR057207">
    <property type="entry name" value="FBXL15_LRR"/>
</dbReference>
<reference evidence="3 4" key="1">
    <citation type="journal article" date="2013" name="PLoS Genet.">
        <title>Distinctive expansion of potential virulence genes in the genome of the oomycete fish pathogen Saprolegnia parasitica.</title>
        <authorList>
            <person name="Jiang R.H."/>
            <person name="de Bruijn I."/>
            <person name="Haas B.J."/>
            <person name="Belmonte R."/>
            <person name="Lobach L."/>
            <person name="Christie J."/>
            <person name="van den Ackerveken G."/>
            <person name="Bottin A."/>
            <person name="Bulone V."/>
            <person name="Diaz-Moreno S.M."/>
            <person name="Dumas B."/>
            <person name="Fan L."/>
            <person name="Gaulin E."/>
            <person name="Govers F."/>
            <person name="Grenville-Briggs L.J."/>
            <person name="Horner N.R."/>
            <person name="Levin J.Z."/>
            <person name="Mammella M."/>
            <person name="Meijer H.J."/>
            <person name="Morris P."/>
            <person name="Nusbaum C."/>
            <person name="Oome S."/>
            <person name="Phillips A.J."/>
            <person name="van Rooyen D."/>
            <person name="Rzeszutek E."/>
            <person name="Saraiva M."/>
            <person name="Secombes C.J."/>
            <person name="Seidl M.F."/>
            <person name="Snel B."/>
            <person name="Stassen J.H."/>
            <person name="Sykes S."/>
            <person name="Tripathy S."/>
            <person name="van den Berg H."/>
            <person name="Vega-Arreguin J.C."/>
            <person name="Wawra S."/>
            <person name="Young S.K."/>
            <person name="Zeng Q."/>
            <person name="Dieguez-Uribeondo J."/>
            <person name="Russ C."/>
            <person name="Tyler B.M."/>
            <person name="van West P."/>
        </authorList>
    </citation>
    <scope>NUCLEOTIDE SEQUENCE [LARGE SCALE GENOMIC DNA]</scope>
    <source>
        <strain evidence="3 4">CBS 223.65</strain>
    </source>
</reference>
<feature type="region of interest" description="Disordered" evidence="1">
    <location>
        <begin position="1"/>
        <end position="34"/>
    </location>
</feature>
<dbReference type="PANTHER" id="PTHR13318">
    <property type="entry name" value="PARTNER OF PAIRED, ISOFORM B-RELATED"/>
    <property type="match status" value="1"/>
</dbReference>
<dbReference type="GO" id="GO:0019005">
    <property type="term" value="C:SCF ubiquitin ligase complex"/>
    <property type="evidence" value="ECO:0007669"/>
    <property type="project" value="TreeGrafter"/>
</dbReference>
<proteinExistence type="predicted"/>